<keyword evidence="2" id="KW-1185">Reference proteome</keyword>
<dbReference type="InterPro" id="IPR036388">
    <property type="entry name" value="WH-like_DNA-bd_sf"/>
</dbReference>
<protein>
    <submittedName>
        <fullName evidence="1">CNOT6L</fullName>
    </submittedName>
</protein>
<dbReference type="Gene3D" id="1.10.10.10">
    <property type="entry name" value="Winged helix-like DNA-binding domain superfamily/Winged helix DNA-binding domain"/>
    <property type="match status" value="1"/>
</dbReference>
<organism evidence="1 2">
    <name type="scientific">Cordylochernes scorpioides</name>
    <dbReference type="NCBI Taxonomy" id="51811"/>
    <lineage>
        <taxon>Eukaryota</taxon>
        <taxon>Metazoa</taxon>
        <taxon>Ecdysozoa</taxon>
        <taxon>Arthropoda</taxon>
        <taxon>Chelicerata</taxon>
        <taxon>Arachnida</taxon>
        <taxon>Pseudoscorpiones</taxon>
        <taxon>Cheliferoidea</taxon>
        <taxon>Chernetidae</taxon>
        <taxon>Cordylochernes</taxon>
    </lineage>
</organism>
<name>A0ABY6KY81_9ARAC</name>
<dbReference type="EMBL" id="CP092872">
    <property type="protein sequence ID" value="UYV73207.1"/>
    <property type="molecule type" value="Genomic_DNA"/>
</dbReference>
<dbReference type="Proteomes" id="UP001235939">
    <property type="component" value="Chromosome 10"/>
</dbReference>
<sequence length="59" mass="6825">MPVSKNDAQTQEQLAASLNVTRRAVLLSWHGMRKIQKEGKWLSHEVSEKNKETRFLKSC</sequence>
<proteinExistence type="predicted"/>
<evidence type="ECO:0000313" key="2">
    <source>
        <dbReference type="Proteomes" id="UP001235939"/>
    </source>
</evidence>
<accession>A0ABY6KY81</accession>
<reference evidence="1 2" key="1">
    <citation type="submission" date="2022-01" db="EMBL/GenBank/DDBJ databases">
        <title>A chromosomal length assembly of Cordylochernes scorpioides.</title>
        <authorList>
            <person name="Zeh D."/>
            <person name="Zeh J."/>
        </authorList>
    </citation>
    <scope>NUCLEOTIDE SEQUENCE [LARGE SCALE GENOMIC DNA]</scope>
    <source>
        <strain evidence="1">IN4F17</strain>
        <tissue evidence="1">Whole Body</tissue>
    </source>
</reference>
<evidence type="ECO:0000313" key="1">
    <source>
        <dbReference type="EMBL" id="UYV73207.1"/>
    </source>
</evidence>
<gene>
    <name evidence="1" type="ORF">LAZ67_10002177</name>
</gene>